<dbReference type="Gene3D" id="1.20.1250.20">
    <property type="entry name" value="MFS general substrate transporter like domains"/>
    <property type="match status" value="1"/>
</dbReference>
<evidence type="ECO:0000256" key="3">
    <source>
        <dbReference type="ARBA" id="ARBA00022989"/>
    </source>
</evidence>
<feature type="transmembrane region" description="Helical" evidence="5">
    <location>
        <begin position="50"/>
        <end position="68"/>
    </location>
</feature>
<feature type="transmembrane region" description="Helical" evidence="5">
    <location>
        <begin position="138"/>
        <end position="163"/>
    </location>
</feature>
<feature type="domain" description="Major facilitator superfamily (MFS) profile" evidence="6">
    <location>
        <begin position="14"/>
        <end position="465"/>
    </location>
</feature>
<dbReference type="InterPro" id="IPR036259">
    <property type="entry name" value="MFS_trans_sf"/>
</dbReference>
<dbReference type="CDD" id="cd17321">
    <property type="entry name" value="MFS_MMR_MDR_like"/>
    <property type="match status" value="1"/>
</dbReference>
<gene>
    <name evidence="7" type="ORF">AX660_03975</name>
</gene>
<dbReference type="AlphaFoldDB" id="A0A136A5U0"/>
<dbReference type="PANTHER" id="PTHR23501:SF5">
    <property type="entry name" value="TRANSPORT PROTEIN"/>
    <property type="match status" value="1"/>
</dbReference>
<dbReference type="RefSeq" id="WP_068371220.1">
    <property type="nucleotide sequence ID" value="NZ_LSNE01000002.1"/>
</dbReference>
<keyword evidence="4 5" id="KW-0472">Membrane</keyword>
<evidence type="ECO:0000313" key="7">
    <source>
        <dbReference type="EMBL" id="KXI30607.1"/>
    </source>
</evidence>
<feature type="transmembrane region" description="Helical" evidence="5">
    <location>
        <begin position="358"/>
        <end position="375"/>
    </location>
</feature>
<feature type="transmembrane region" description="Helical" evidence="5">
    <location>
        <begin position="268"/>
        <end position="293"/>
    </location>
</feature>
<proteinExistence type="predicted"/>
<feature type="transmembrane region" description="Helical" evidence="5">
    <location>
        <begin position="12"/>
        <end position="30"/>
    </location>
</feature>
<reference evidence="8" key="1">
    <citation type="submission" date="2016-02" db="EMBL/GenBank/DDBJ databases">
        <authorList>
            <person name="Schultz-Johansen M."/>
            <person name="Glaring M.A."/>
            <person name="Bech P.K."/>
            <person name="Stougaard P."/>
        </authorList>
    </citation>
    <scope>NUCLEOTIDE SEQUENCE [LARGE SCALE GENOMIC DNA]</scope>
    <source>
        <strain evidence="8">S66</strain>
    </source>
</reference>
<dbReference type="GO" id="GO:0022857">
    <property type="term" value="F:transmembrane transporter activity"/>
    <property type="evidence" value="ECO:0007669"/>
    <property type="project" value="InterPro"/>
</dbReference>
<protein>
    <recommendedName>
        <fullName evidence="6">Major facilitator superfamily (MFS) profile domain-containing protein</fullName>
    </recommendedName>
</protein>
<feature type="transmembrane region" description="Helical" evidence="5">
    <location>
        <begin position="405"/>
        <end position="427"/>
    </location>
</feature>
<feature type="transmembrane region" description="Helical" evidence="5">
    <location>
        <begin position="439"/>
        <end position="459"/>
    </location>
</feature>
<comment type="subcellular location">
    <subcellularLocation>
        <location evidence="1">Membrane</location>
        <topology evidence="1">Multi-pass membrane protein</topology>
    </subcellularLocation>
</comment>
<dbReference type="OrthoDB" id="9812221at2"/>
<evidence type="ECO:0000313" key="8">
    <source>
        <dbReference type="Proteomes" id="UP000070299"/>
    </source>
</evidence>
<organism evidence="7 8">
    <name type="scientific">Paraglaciecola hydrolytica</name>
    <dbReference type="NCBI Taxonomy" id="1799789"/>
    <lineage>
        <taxon>Bacteria</taxon>
        <taxon>Pseudomonadati</taxon>
        <taxon>Pseudomonadota</taxon>
        <taxon>Gammaproteobacteria</taxon>
        <taxon>Alteromonadales</taxon>
        <taxon>Alteromonadaceae</taxon>
        <taxon>Paraglaciecola</taxon>
    </lineage>
</organism>
<dbReference type="Pfam" id="PF07690">
    <property type="entry name" value="MFS_1"/>
    <property type="match status" value="1"/>
</dbReference>
<evidence type="ECO:0000256" key="2">
    <source>
        <dbReference type="ARBA" id="ARBA00022692"/>
    </source>
</evidence>
<feature type="transmembrane region" description="Helical" evidence="5">
    <location>
        <begin position="334"/>
        <end position="352"/>
    </location>
</feature>
<feature type="transmembrane region" description="Helical" evidence="5">
    <location>
        <begin position="109"/>
        <end position="126"/>
    </location>
</feature>
<dbReference type="SUPFAM" id="SSF103473">
    <property type="entry name" value="MFS general substrate transporter"/>
    <property type="match status" value="1"/>
</dbReference>
<dbReference type="EMBL" id="LSNE01000002">
    <property type="protein sequence ID" value="KXI30607.1"/>
    <property type="molecule type" value="Genomic_DNA"/>
</dbReference>
<feature type="transmembrane region" description="Helical" evidence="5">
    <location>
        <begin position="227"/>
        <end position="247"/>
    </location>
</feature>
<keyword evidence="2 5" id="KW-0812">Transmembrane</keyword>
<evidence type="ECO:0000256" key="5">
    <source>
        <dbReference type="SAM" id="Phobius"/>
    </source>
</evidence>
<keyword evidence="8" id="KW-1185">Reference proteome</keyword>
<feature type="transmembrane region" description="Helical" evidence="5">
    <location>
        <begin position="201"/>
        <end position="221"/>
    </location>
</feature>
<feature type="transmembrane region" description="Helical" evidence="5">
    <location>
        <begin position="169"/>
        <end position="189"/>
    </location>
</feature>
<keyword evidence="3 5" id="KW-1133">Transmembrane helix</keyword>
<dbReference type="PRINTS" id="PR01036">
    <property type="entry name" value="TCRTETB"/>
</dbReference>
<dbReference type="PANTHER" id="PTHR23501">
    <property type="entry name" value="MAJOR FACILITATOR SUPERFAMILY"/>
    <property type="match status" value="1"/>
</dbReference>
<dbReference type="InterPro" id="IPR011701">
    <property type="entry name" value="MFS"/>
</dbReference>
<dbReference type="Gene3D" id="1.20.1720.10">
    <property type="entry name" value="Multidrug resistance protein D"/>
    <property type="match status" value="1"/>
</dbReference>
<comment type="caution">
    <text evidence="7">The sequence shown here is derived from an EMBL/GenBank/DDBJ whole genome shotgun (WGS) entry which is preliminary data.</text>
</comment>
<accession>A0A136A5U0</accession>
<dbReference type="STRING" id="1799789.AX660_03975"/>
<dbReference type="InterPro" id="IPR020846">
    <property type="entry name" value="MFS_dom"/>
</dbReference>
<dbReference type="Proteomes" id="UP000070299">
    <property type="component" value="Unassembled WGS sequence"/>
</dbReference>
<evidence type="ECO:0000259" key="6">
    <source>
        <dbReference type="PROSITE" id="PS50850"/>
    </source>
</evidence>
<dbReference type="PROSITE" id="PS50850">
    <property type="entry name" value="MFS"/>
    <property type="match status" value="1"/>
</dbReference>
<dbReference type="GO" id="GO:0005886">
    <property type="term" value="C:plasma membrane"/>
    <property type="evidence" value="ECO:0007669"/>
    <property type="project" value="TreeGrafter"/>
</dbReference>
<evidence type="ECO:0000256" key="4">
    <source>
        <dbReference type="ARBA" id="ARBA00023136"/>
    </source>
</evidence>
<feature type="transmembrane region" description="Helical" evidence="5">
    <location>
        <begin position="80"/>
        <end position="103"/>
    </location>
</feature>
<sequence length="466" mass="50422">MKNAETQKTSYYGVLATLLLSTFIATLAISSTNILLPELVVSLHTTFSHVQWVTVSYLITMSSCLVISGSLSDLFGQRRLFIIGIVIFTSSAGLCGISNNIWLLCTFRATQGIGAAILITVNLAMISDFFPQHKVPAVIGLVGSMSAIGTACGPILGGFAAQWMSWQSVFLINLPIGLILLLLALYFMSPLKTVRQLKQKTFDYWGAIFLILTLVCFALSLKFVTEASLIICLALLSSTTLFLLLFIRTQTSDGVKLLNFSVLRDWRYSSGFVVNFLVSTVVMTSLVVSPFYLTLVFNLSVAQTGVVMTASPLCVAITSFTVSRMLSARNCDNLITTGVILLITGTICLSFFDPSFGIAGYIACLVITAVGYATFTSSNNTQIMTLASITQRGQISGLLNLSRNLGLLSGTTLMSSVFAMTTNITAIKPHDTFVVEIGLNRVYACATLLLVIALALRIYPYKKTNI</sequence>
<evidence type="ECO:0000256" key="1">
    <source>
        <dbReference type="ARBA" id="ARBA00004141"/>
    </source>
</evidence>
<feature type="transmembrane region" description="Helical" evidence="5">
    <location>
        <begin position="299"/>
        <end position="322"/>
    </location>
</feature>
<name>A0A136A5U0_9ALTE</name>